<name>A0ABM6XHZ3_9BACI</name>
<dbReference type="Pfam" id="PF13692">
    <property type="entry name" value="Glyco_trans_1_4"/>
    <property type="match status" value="1"/>
</dbReference>
<gene>
    <name evidence="1" type="ORF">DTO10_04000</name>
</gene>
<organism evidence="1 2">
    <name type="scientific">Peribacillus butanolivorans</name>
    <dbReference type="NCBI Taxonomy" id="421767"/>
    <lineage>
        <taxon>Bacteria</taxon>
        <taxon>Bacillati</taxon>
        <taxon>Bacillota</taxon>
        <taxon>Bacilli</taxon>
        <taxon>Bacillales</taxon>
        <taxon>Bacillaceae</taxon>
        <taxon>Peribacillus</taxon>
    </lineage>
</organism>
<dbReference type="PANTHER" id="PTHR12526">
    <property type="entry name" value="GLYCOSYLTRANSFERASE"/>
    <property type="match status" value="1"/>
</dbReference>
<protein>
    <submittedName>
        <fullName evidence="1">Glycosyltransferase</fullName>
    </submittedName>
</protein>
<dbReference type="EMBL" id="CP030926">
    <property type="protein sequence ID" value="AXN37655.1"/>
    <property type="molecule type" value="Genomic_DNA"/>
</dbReference>
<sequence length="392" mass="44589">MRVVFAHDHIFKKDSAGNFYTAGSFNNEVWKRYLIHFDEIIVTARLDKKEIDNNNKYNDFNLPKTSFIPIPSLSGPLAQFKNRTYAAEKIKETLENSDALIARLPSEIGNLAIEIAEEMGKPYAVEVVACVWDALWNYGSIQAKIYAPLATYKMKRLVKKAPYAIYVTNSFLQNRYPCSGKIQNISNVEIQQTLDSSLLNRLNKIENSKQLCNIGMIGNLNNRIKGWDVALRALAILDKNNVDFKFHILGDGDIEQWVNLANELDISHKINFHGVLPGGEPVLKWLDNIDLYMQPSFQEGLPRAVIEAMSRACPVVGSTAGGIPELVDKRCLHKPGDYKGLSQILTDIMLDLDSAKDLAKQNYEESKKYKKEILDDRRSQFFSFFVKRFNNK</sequence>
<evidence type="ECO:0000313" key="1">
    <source>
        <dbReference type="EMBL" id="AXN37655.1"/>
    </source>
</evidence>
<keyword evidence="2" id="KW-1185">Reference proteome</keyword>
<dbReference type="Gene3D" id="3.40.50.2000">
    <property type="entry name" value="Glycogen Phosphorylase B"/>
    <property type="match status" value="2"/>
</dbReference>
<reference evidence="1 2" key="1">
    <citation type="submission" date="2018-07" db="EMBL/GenBank/DDBJ databases">
        <title>The molecular basis for the intramolecular migration of carboxyl group in the catabolism of para-hydroxybenzoate via gentisate.</title>
        <authorList>
            <person name="Zhao H."/>
            <person name="Xu Y."/>
            <person name="Lin S."/>
            <person name="Spain J.C."/>
            <person name="Zhou N.-Y."/>
        </authorList>
    </citation>
    <scope>NUCLEOTIDE SEQUENCE [LARGE SCALE GENOMIC DNA]</scope>
    <source>
        <strain evidence="1 2">PHB-7a</strain>
    </source>
</reference>
<evidence type="ECO:0000313" key="2">
    <source>
        <dbReference type="Proteomes" id="UP000260457"/>
    </source>
</evidence>
<proteinExistence type="predicted"/>
<dbReference type="RefSeq" id="WP_116820770.1">
    <property type="nucleotide sequence ID" value="NZ_CP030926.1"/>
</dbReference>
<dbReference type="SUPFAM" id="SSF53756">
    <property type="entry name" value="UDP-Glycosyltransferase/glycogen phosphorylase"/>
    <property type="match status" value="1"/>
</dbReference>
<accession>A0ABM6XHZ3</accession>
<dbReference type="Proteomes" id="UP000260457">
    <property type="component" value="Chromosome"/>
</dbReference>